<feature type="compositionally biased region" description="Polar residues" evidence="1">
    <location>
        <begin position="265"/>
        <end position="274"/>
    </location>
</feature>
<organism evidence="2 3">
    <name type="scientific">Saccharomonospora viridis</name>
    <dbReference type="NCBI Taxonomy" id="1852"/>
    <lineage>
        <taxon>Bacteria</taxon>
        <taxon>Bacillati</taxon>
        <taxon>Actinomycetota</taxon>
        <taxon>Actinomycetes</taxon>
        <taxon>Pseudonocardiales</taxon>
        <taxon>Pseudonocardiaceae</taxon>
        <taxon>Saccharomonospora</taxon>
    </lineage>
</organism>
<comment type="caution">
    <text evidence="2">The sequence shown here is derived from an EMBL/GenBank/DDBJ whole genome shotgun (WGS) entry which is preliminary data.</text>
</comment>
<dbReference type="EMBL" id="JRZE01000008">
    <property type="protein sequence ID" value="KHF42216.1"/>
    <property type="molecule type" value="Genomic_DNA"/>
</dbReference>
<accession>A0A837D8W4</accession>
<proteinExistence type="predicted"/>
<dbReference type="AlphaFoldDB" id="A0A837D8W4"/>
<reference evidence="2 3" key="1">
    <citation type="submission" date="2014-10" db="EMBL/GenBank/DDBJ databases">
        <title>Genome sequence of Micropolyspora internatus JCM3315.</title>
        <authorList>
            <person name="Shin S.-K."/>
            <person name="Yi H."/>
        </authorList>
    </citation>
    <scope>NUCLEOTIDE SEQUENCE [LARGE SCALE GENOMIC DNA]</scope>
    <source>
        <strain evidence="2 3">JCM 3315</strain>
    </source>
</reference>
<feature type="compositionally biased region" description="Low complexity" evidence="1">
    <location>
        <begin position="234"/>
        <end position="245"/>
    </location>
</feature>
<dbReference type="Proteomes" id="UP000030848">
    <property type="component" value="Unassembled WGS sequence"/>
</dbReference>
<feature type="compositionally biased region" description="Basic and acidic residues" evidence="1">
    <location>
        <begin position="217"/>
        <end position="231"/>
    </location>
</feature>
<sequence length="309" mass="33319">MTEQTTTRPEVTELPDYRALFVADMRGFGSVPGRDHAQVTQAIPGLLRNAFQHCGLGWLWEKALFQDTTGDGYFLCFDSRYVPFLLNPLLSALQDTLEFQNSLLPHPIRMRVSVNVGPLADTDAESISRGSGTTRVETHRLLDSSAVRSVLDDSGPETCVAAIVPERVVDDVVAAGYSAEGTSLYHRVEAREKEYHGVAYLRVPKPSGGLLAHGFTPRHDTEPDTEADRATPEAGHSTGGTTATHVDGPVAQHGSRVTTGVDVSGSGNTITTVHGDQHRGPRYEGDGQIHVGGNNAGVIKQTMKGRRAR</sequence>
<evidence type="ECO:0000256" key="1">
    <source>
        <dbReference type="SAM" id="MobiDB-lite"/>
    </source>
</evidence>
<dbReference type="RefSeq" id="WP_015786985.1">
    <property type="nucleotide sequence ID" value="NZ_CALJZO010000042.1"/>
</dbReference>
<feature type="region of interest" description="Disordered" evidence="1">
    <location>
        <begin position="212"/>
        <end position="281"/>
    </location>
</feature>
<dbReference type="OMA" id="TARNDTH"/>
<evidence type="ECO:0000313" key="3">
    <source>
        <dbReference type="Proteomes" id="UP000030848"/>
    </source>
</evidence>
<protein>
    <recommendedName>
        <fullName evidence="4">Guanylate cyclase domain-containing protein</fullName>
    </recommendedName>
</protein>
<gene>
    <name evidence="2" type="ORF">MINT15_40220</name>
</gene>
<name>A0A837D8W4_9PSEU</name>
<dbReference type="OrthoDB" id="3424167at2"/>
<evidence type="ECO:0000313" key="2">
    <source>
        <dbReference type="EMBL" id="KHF42216.1"/>
    </source>
</evidence>
<evidence type="ECO:0008006" key="4">
    <source>
        <dbReference type="Google" id="ProtNLM"/>
    </source>
</evidence>